<evidence type="ECO:0000256" key="7">
    <source>
        <dbReference type="PIRSR" id="PIRSR602401-1"/>
    </source>
</evidence>
<dbReference type="Proteomes" id="UP000009168">
    <property type="component" value="Unassembled WGS sequence"/>
</dbReference>
<dbReference type="PANTHER" id="PTHR24291">
    <property type="entry name" value="CYTOCHROME P450 FAMILY 4"/>
    <property type="match status" value="1"/>
</dbReference>
<evidence type="ECO:0000313" key="9">
    <source>
        <dbReference type="EMBL" id="EAS05536.2"/>
    </source>
</evidence>
<dbReference type="GO" id="GO:0016705">
    <property type="term" value="F:oxidoreductase activity, acting on paired donors, with incorporation or reduction of molecular oxygen"/>
    <property type="evidence" value="ECO:0007669"/>
    <property type="project" value="InterPro"/>
</dbReference>
<dbReference type="SUPFAM" id="SSF48264">
    <property type="entry name" value="Cytochrome P450"/>
    <property type="match status" value="1"/>
</dbReference>
<keyword evidence="10" id="KW-1185">Reference proteome</keyword>
<dbReference type="Gene3D" id="1.10.630.10">
    <property type="entry name" value="Cytochrome P450"/>
    <property type="match status" value="1"/>
</dbReference>
<evidence type="ECO:0000256" key="1">
    <source>
        <dbReference type="ARBA" id="ARBA00010617"/>
    </source>
</evidence>
<dbReference type="InterPro" id="IPR002401">
    <property type="entry name" value="Cyt_P450_E_grp-I"/>
</dbReference>
<dbReference type="InParanoid" id="Q24CM8"/>
<gene>
    <name evidence="9" type="ORF">TTHERM_01280630</name>
</gene>
<dbReference type="RefSeq" id="XP_001025781.2">
    <property type="nucleotide sequence ID" value="XM_001025781.2"/>
</dbReference>
<dbReference type="GeneID" id="7832174"/>
<comment type="similarity">
    <text evidence="1 8">Belongs to the cytochrome P450 family.</text>
</comment>
<keyword evidence="6 8" id="KW-0503">Monooxygenase</keyword>
<evidence type="ECO:0000256" key="3">
    <source>
        <dbReference type="ARBA" id="ARBA00022723"/>
    </source>
</evidence>
<dbReference type="PROSITE" id="PS00086">
    <property type="entry name" value="CYTOCHROME_P450"/>
    <property type="match status" value="1"/>
</dbReference>
<evidence type="ECO:0000256" key="2">
    <source>
        <dbReference type="ARBA" id="ARBA00022617"/>
    </source>
</evidence>
<sequence>MQKKVQSLEQEYIKQLFIIINLIIYFRYKIKFGDKVAFLFYPLLGGLGISRKSYRKYGDSLHILKQIQRNKPDMKAVVIFNGFNIQITLIDTGLLKVFLQNTKNYYKAEGPFGARYVFGLGLVKSEGKIWARQRSLLSNTFHFNALKDRVPVIKEITKEYLQKLDSYKDSAVPIIEELQNITSEVIIQTFFGENLRDKKVNDLQPSVEISKIILEGFKYKANSFPYFLKLMVFGQEKAFRVLNTQFEKDFIKRVENFNQFIEEIIEIRLNQLQNTYETSQVDENFLNLYLLEYIKQQKALKENSKQFADYELISKREIAHQFSTFFFAGMDTTANQTGICLWLLAKYPEIQKRVSDEINQAVNNFDQLKHEDLSKLDYFNAFFKESLRMYPTAPHIIPRVSACDHFVEDFFVPKGAIINGVTIQHNEQKYPSLCKEIDTFNPDRFLNQNVIQDHFSFIPFSAGPRNCIGQHLALIEAKIIIIYMLKNYVIIPNDELENVEFNHLFVYTSIQRNLIKLKKIKSE</sequence>
<dbReference type="eggNOG" id="KOG0157">
    <property type="taxonomic scope" value="Eukaryota"/>
</dbReference>
<dbReference type="PANTHER" id="PTHR24291:SF50">
    <property type="entry name" value="BIFUNCTIONAL ALBAFLAVENONE MONOOXYGENASE_TERPENE SYNTHASE"/>
    <property type="match status" value="1"/>
</dbReference>
<dbReference type="GO" id="GO:0005506">
    <property type="term" value="F:iron ion binding"/>
    <property type="evidence" value="ECO:0007669"/>
    <property type="project" value="InterPro"/>
</dbReference>
<dbReference type="Pfam" id="PF00067">
    <property type="entry name" value="p450"/>
    <property type="match status" value="1"/>
</dbReference>
<dbReference type="CDD" id="cd20621">
    <property type="entry name" value="CYP5011A1-like"/>
    <property type="match status" value="1"/>
</dbReference>
<keyword evidence="3 7" id="KW-0479">Metal-binding</keyword>
<dbReference type="InterPro" id="IPR001128">
    <property type="entry name" value="Cyt_P450"/>
</dbReference>
<dbReference type="STRING" id="312017.Q24CM8"/>
<reference evidence="10" key="1">
    <citation type="journal article" date="2006" name="PLoS Biol.">
        <title>Macronuclear genome sequence of the ciliate Tetrahymena thermophila, a model eukaryote.</title>
        <authorList>
            <person name="Eisen J.A."/>
            <person name="Coyne R.S."/>
            <person name="Wu M."/>
            <person name="Wu D."/>
            <person name="Thiagarajan M."/>
            <person name="Wortman J.R."/>
            <person name="Badger J.H."/>
            <person name="Ren Q."/>
            <person name="Amedeo P."/>
            <person name="Jones K.M."/>
            <person name="Tallon L.J."/>
            <person name="Delcher A.L."/>
            <person name="Salzberg S.L."/>
            <person name="Silva J.C."/>
            <person name="Haas B.J."/>
            <person name="Majoros W.H."/>
            <person name="Farzad M."/>
            <person name="Carlton J.M."/>
            <person name="Smith R.K. Jr."/>
            <person name="Garg J."/>
            <person name="Pearlman R.E."/>
            <person name="Karrer K.M."/>
            <person name="Sun L."/>
            <person name="Manning G."/>
            <person name="Elde N.C."/>
            <person name="Turkewitz A.P."/>
            <person name="Asai D.J."/>
            <person name="Wilkes D.E."/>
            <person name="Wang Y."/>
            <person name="Cai H."/>
            <person name="Collins K."/>
            <person name="Stewart B.A."/>
            <person name="Lee S.R."/>
            <person name="Wilamowska K."/>
            <person name="Weinberg Z."/>
            <person name="Ruzzo W.L."/>
            <person name="Wloga D."/>
            <person name="Gaertig J."/>
            <person name="Frankel J."/>
            <person name="Tsao C.-C."/>
            <person name="Gorovsky M.A."/>
            <person name="Keeling P.J."/>
            <person name="Waller R.F."/>
            <person name="Patron N.J."/>
            <person name="Cherry J.M."/>
            <person name="Stover N.A."/>
            <person name="Krieger C.J."/>
            <person name="del Toro C."/>
            <person name="Ryder H.F."/>
            <person name="Williamson S.C."/>
            <person name="Barbeau R.A."/>
            <person name="Hamilton E.P."/>
            <person name="Orias E."/>
        </authorList>
    </citation>
    <scope>NUCLEOTIDE SEQUENCE [LARGE SCALE GENOMIC DNA]</scope>
    <source>
        <strain evidence="10">SB210</strain>
    </source>
</reference>
<evidence type="ECO:0000256" key="8">
    <source>
        <dbReference type="RuleBase" id="RU000461"/>
    </source>
</evidence>
<dbReference type="InterPro" id="IPR017972">
    <property type="entry name" value="Cyt_P450_CS"/>
</dbReference>
<evidence type="ECO:0000256" key="4">
    <source>
        <dbReference type="ARBA" id="ARBA00023002"/>
    </source>
</evidence>
<proteinExistence type="inferred from homology"/>
<dbReference type="InterPro" id="IPR036396">
    <property type="entry name" value="Cyt_P450_sf"/>
</dbReference>
<keyword evidence="5 7" id="KW-0408">Iron</keyword>
<dbReference type="OrthoDB" id="1470350at2759"/>
<dbReference type="InterPro" id="IPR050196">
    <property type="entry name" value="Cytochrome_P450_Monoox"/>
</dbReference>
<dbReference type="HOGENOM" id="CLU_001570_5_1_1"/>
<dbReference type="GO" id="GO:0004497">
    <property type="term" value="F:monooxygenase activity"/>
    <property type="evidence" value="ECO:0007669"/>
    <property type="project" value="UniProtKB-KW"/>
</dbReference>
<keyword evidence="2 7" id="KW-0349">Heme</keyword>
<dbReference type="KEGG" id="tet:TTHERM_01280630"/>
<dbReference type="AlphaFoldDB" id="Q24CM8"/>
<name>Q24CM8_TETTS</name>
<evidence type="ECO:0000313" key="10">
    <source>
        <dbReference type="Proteomes" id="UP000009168"/>
    </source>
</evidence>
<keyword evidence="4 8" id="KW-0560">Oxidoreductase</keyword>
<dbReference type="GO" id="GO:0020037">
    <property type="term" value="F:heme binding"/>
    <property type="evidence" value="ECO:0007669"/>
    <property type="project" value="InterPro"/>
</dbReference>
<accession>Q24CM8</accession>
<evidence type="ECO:0000256" key="5">
    <source>
        <dbReference type="ARBA" id="ARBA00023004"/>
    </source>
</evidence>
<dbReference type="PRINTS" id="PR00385">
    <property type="entry name" value="P450"/>
</dbReference>
<protein>
    <submittedName>
        <fullName evidence="9">Cytochrome P450 family monooxygenase</fullName>
    </submittedName>
</protein>
<evidence type="ECO:0000256" key="6">
    <source>
        <dbReference type="ARBA" id="ARBA00023033"/>
    </source>
</evidence>
<organism evidence="9 10">
    <name type="scientific">Tetrahymena thermophila (strain SB210)</name>
    <dbReference type="NCBI Taxonomy" id="312017"/>
    <lineage>
        <taxon>Eukaryota</taxon>
        <taxon>Sar</taxon>
        <taxon>Alveolata</taxon>
        <taxon>Ciliophora</taxon>
        <taxon>Intramacronucleata</taxon>
        <taxon>Oligohymenophorea</taxon>
        <taxon>Hymenostomatida</taxon>
        <taxon>Tetrahymenina</taxon>
        <taxon>Tetrahymenidae</taxon>
        <taxon>Tetrahymena</taxon>
    </lineage>
</organism>
<comment type="cofactor">
    <cofactor evidence="7">
        <name>heme</name>
        <dbReference type="ChEBI" id="CHEBI:30413"/>
    </cofactor>
</comment>
<dbReference type="PRINTS" id="PR00463">
    <property type="entry name" value="EP450I"/>
</dbReference>
<feature type="binding site" description="axial binding residue" evidence="7">
    <location>
        <position position="467"/>
    </location>
    <ligand>
        <name>heme</name>
        <dbReference type="ChEBI" id="CHEBI:30413"/>
    </ligand>
    <ligandPart>
        <name>Fe</name>
        <dbReference type="ChEBI" id="CHEBI:18248"/>
    </ligandPart>
</feature>
<dbReference type="EMBL" id="GG662365">
    <property type="protein sequence ID" value="EAS05536.2"/>
    <property type="molecule type" value="Genomic_DNA"/>
</dbReference>